<proteinExistence type="inferred from homology"/>
<evidence type="ECO:0000256" key="1">
    <source>
        <dbReference type="ARBA" id="ARBA00001974"/>
    </source>
</evidence>
<dbReference type="Gene3D" id="3.50.50.60">
    <property type="entry name" value="FAD/NAD(P)-binding domain"/>
    <property type="match status" value="1"/>
</dbReference>
<dbReference type="SUPFAM" id="SSF54373">
    <property type="entry name" value="FAD-linked reductases, C-terminal domain"/>
    <property type="match status" value="1"/>
</dbReference>
<keyword evidence="9" id="KW-0560">Oxidoreductase</keyword>
<dbReference type="PIRSF" id="PIRSF000137">
    <property type="entry name" value="Alcohol_oxidase"/>
    <property type="match status" value="1"/>
</dbReference>
<dbReference type="InterPro" id="IPR000172">
    <property type="entry name" value="GMC_OxRdtase_N"/>
</dbReference>
<reference evidence="9" key="2">
    <citation type="submission" date="2022-10" db="EMBL/GenBank/DDBJ databases">
        <authorList>
            <person name="Trinh H.N."/>
        </authorList>
    </citation>
    <scope>NUCLEOTIDE SEQUENCE</scope>
    <source>
        <strain evidence="9">RN2-1</strain>
    </source>
</reference>
<dbReference type="InterPro" id="IPR012132">
    <property type="entry name" value="GMC_OxRdtase"/>
</dbReference>
<comment type="similarity">
    <text evidence="2 6">Belongs to the GMC oxidoreductase family.</text>
</comment>
<evidence type="ECO:0000256" key="4">
    <source>
        <dbReference type="ARBA" id="ARBA00022827"/>
    </source>
</evidence>
<dbReference type="Pfam" id="PF00732">
    <property type="entry name" value="GMC_oxred_N"/>
    <property type="match status" value="1"/>
</dbReference>
<evidence type="ECO:0000259" key="8">
    <source>
        <dbReference type="PROSITE" id="PS00624"/>
    </source>
</evidence>
<keyword evidence="3 6" id="KW-0285">Flavoprotein</keyword>
<dbReference type="EMBL" id="JAPDNT010000015">
    <property type="protein sequence ID" value="MCW3476099.1"/>
    <property type="molecule type" value="Genomic_DNA"/>
</dbReference>
<keyword evidence="4 5" id="KW-0274">FAD</keyword>
<accession>A0AA41YLJ7</accession>
<dbReference type="Gene3D" id="3.30.560.10">
    <property type="entry name" value="Glucose Oxidase, domain 3"/>
    <property type="match status" value="1"/>
</dbReference>
<dbReference type="SUPFAM" id="SSF51905">
    <property type="entry name" value="FAD/NAD(P)-binding domain"/>
    <property type="match status" value="1"/>
</dbReference>
<feature type="domain" description="Glucose-methanol-choline oxidoreductase N-terminal" evidence="8">
    <location>
        <begin position="256"/>
        <end position="270"/>
    </location>
</feature>
<organism evidence="9 10">
    <name type="scientific">Limobrevibacterium gyesilva</name>
    <dbReference type="NCBI Taxonomy" id="2991712"/>
    <lineage>
        <taxon>Bacteria</taxon>
        <taxon>Pseudomonadati</taxon>
        <taxon>Pseudomonadota</taxon>
        <taxon>Alphaproteobacteria</taxon>
        <taxon>Acetobacterales</taxon>
        <taxon>Acetobacteraceae</taxon>
        <taxon>Limobrevibacterium</taxon>
    </lineage>
</organism>
<dbReference type="PROSITE" id="PS00624">
    <property type="entry name" value="GMC_OXRED_2"/>
    <property type="match status" value="1"/>
</dbReference>
<feature type="binding site" evidence="5">
    <location>
        <position position="86"/>
    </location>
    <ligand>
        <name>FAD</name>
        <dbReference type="ChEBI" id="CHEBI:57692"/>
    </ligand>
</feature>
<dbReference type="InterPro" id="IPR036188">
    <property type="entry name" value="FAD/NAD-bd_sf"/>
</dbReference>
<evidence type="ECO:0000256" key="2">
    <source>
        <dbReference type="ARBA" id="ARBA00010790"/>
    </source>
</evidence>
<evidence type="ECO:0000313" key="9">
    <source>
        <dbReference type="EMBL" id="MCW3476099.1"/>
    </source>
</evidence>
<evidence type="ECO:0000256" key="3">
    <source>
        <dbReference type="ARBA" id="ARBA00022630"/>
    </source>
</evidence>
<evidence type="ECO:0000256" key="5">
    <source>
        <dbReference type="PIRSR" id="PIRSR000137-2"/>
    </source>
</evidence>
<evidence type="ECO:0000259" key="7">
    <source>
        <dbReference type="PROSITE" id="PS00623"/>
    </source>
</evidence>
<comment type="cofactor">
    <cofactor evidence="1 5">
        <name>FAD</name>
        <dbReference type="ChEBI" id="CHEBI:57692"/>
    </cofactor>
</comment>
<name>A0AA41YLJ7_9PROT</name>
<feature type="domain" description="Glucose-methanol-choline oxidoreductase N-terminal" evidence="7">
    <location>
        <begin position="84"/>
        <end position="107"/>
    </location>
</feature>
<dbReference type="AlphaFoldDB" id="A0AA41YLJ7"/>
<sequence>MQNAAEFDFVIVGAGSAGCVLANRLSAAPGTKVLLLEAGGPDRDPWIHIPAGFYRNIYNPKVAWYYETEPQPELNNRRISWPRGKVLGGSSAINGLIYIRGQKQDFDLWRQLGNTGWSYDDVLPYFRKSENQERGTDAYHGAGGPLGVSDLRARHELHDAFIAGAQEAGYPRNDDFNGADQEGVGPLQVTVWKRRRSSTAVAFLRPAMRRPNLRVEVHALTHRVLVQGGRAVGVEYRQNGAIHQVRAKREVLLSGGSIASPQLLQLSGIGPGALLQSLGIPVAHDLPGVGENLQDHLGGRMIYRCRNANTLNDISHSWVLKLREGLKYVLARRGALMMGAAPIGLFVKTRPELASPDVQYQFLAGSSQKTGEAMHAFPGCTLVAIPCRPESRGWLRITSPDPTAAPAMNPNYLSTQADRDTMVAGLHVSRRVFASQAMRRYVTEEYMPGPAADTDTALLDHVRATGGTTFHPTSSCMMGPGPMAVVDTSLRVKGVAGLRVIDASVMPTVVSGNTNATAIMIAEKGADMILHGD</sequence>
<dbReference type="EC" id="1.1.99.1" evidence="9"/>
<dbReference type="PROSITE" id="PS00623">
    <property type="entry name" value="GMC_OXRED_1"/>
    <property type="match status" value="1"/>
</dbReference>
<keyword evidence="10" id="KW-1185">Reference proteome</keyword>
<protein>
    <submittedName>
        <fullName evidence="9">Choline dehydrogenase</fullName>
        <ecNumber evidence="9">1.1.99.1</ecNumber>
    </submittedName>
</protein>
<dbReference type="InterPro" id="IPR007867">
    <property type="entry name" value="GMC_OxRtase_C"/>
</dbReference>
<dbReference type="NCBIfam" id="NF002550">
    <property type="entry name" value="PRK02106.1"/>
    <property type="match status" value="1"/>
</dbReference>
<comment type="caution">
    <text evidence="9">The sequence shown here is derived from an EMBL/GenBank/DDBJ whole genome shotgun (WGS) entry which is preliminary data.</text>
</comment>
<gene>
    <name evidence="9" type="ORF">OL599_16090</name>
</gene>
<dbReference type="Pfam" id="PF05199">
    <property type="entry name" value="GMC_oxred_C"/>
    <property type="match status" value="1"/>
</dbReference>
<dbReference type="GO" id="GO:0050660">
    <property type="term" value="F:flavin adenine dinucleotide binding"/>
    <property type="evidence" value="ECO:0007669"/>
    <property type="project" value="InterPro"/>
</dbReference>
<dbReference type="PANTHER" id="PTHR11552">
    <property type="entry name" value="GLUCOSE-METHANOL-CHOLINE GMC OXIDOREDUCTASE"/>
    <property type="match status" value="1"/>
</dbReference>
<evidence type="ECO:0000313" key="10">
    <source>
        <dbReference type="Proteomes" id="UP001165679"/>
    </source>
</evidence>
<dbReference type="RefSeq" id="WP_264714845.1">
    <property type="nucleotide sequence ID" value="NZ_JAPDNT010000015.1"/>
</dbReference>
<reference evidence="9" key="1">
    <citation type="submission" date="2022-09" db="EMBL/GenBank/DDBJ databases">
        <title>Rhodovastum sp. nov. RN2-1 isolated from soil in Seongnam, South Korea.</title>
        <authorList>
            <person name="Le N.T."/>
        </authorList>
    </citation>
    <scope>NUCLEOTIDE SEQUENCE</scope>
    <source>
        <strain evidence="9">RN2-1</strain>
    </source>
</reference>
<dbReference type="PANTHER" id="PTHR11552:SF147">
    <property type="entry name" value="CHOLINE DEHYDROGENASE, MITOCHONDRIAL"/>
    <property type="match status" value="1"/>
</dbReference>
<dbReference type="GO" id="GO:0008812">
    <property type="term" value="F:choline dehydrogenase activity"/>
    <property type="evidence" value="ECO:0007669"/>
    <property type="project" value="UniProtKB-EC"/>
</dbReference>
<dbReference type="Proteomes" id="UP001165679">
    <property type="component" value="Unassembled WGS sequence"/>
</dbReference>
<evidence type="ECO:0000256" key="6">
    <source>
        <dbReference type="RuleBase" id="RU003968"/>
    </source>
</evidence>